<comment type="caution">
    <text evidence="2">The sequence shown here is derived from an EMBL/GenBank/DDBJ whole genome shotgun (WGS) entry which is preliminary data.</text>
</comment>
<evidence type="ECO:0000313" key="2">
    <source>
        <dbReference type="EMBL" id="GHP03229.1"/>
    </source>
</evidence>
<proteinExistence type="predicted"/>
<accession>A0A830HD01</accession>
<keyword evidence="3" id="KW-1185">Reference proteome</keyword>
<gene>
    <name evidence="2" type="ORF">PPROV_000198400</name>
</gene>
<dbReference type="AlphaFoldDB" id="A0A830HD01"/>
<feature type="region of interest" description="Disordered" evidence="1">
    <location>
        <begin position="1"/>
        <end position="32"/>
    </location>
</feature>
<evidence type="ECO:0000256" key="1">
    <source>
        <dbReference type="SAM" id="MobiDB-lite"/>
    </source>
</evidence>
<protein>
    <submittedName>
        <fullName evidence="2">Uncharacterized protein</fullName>
    </submittedName>
</protein>
<organism evidence="2 3">
    <name type="scientific">Pycnococcus provasolii</name>
    <dbReference type="NCBI Taxonomy" id="41880"/>
    <lineage>
        <taxon>Eukaryota</taxon>
        <taxon>Viridiplantae</taxon>
        <taxon>Chlorophyta</taxon>
        <taxon>Pseudoscourfieldiophyceae</taxon>
        <taxon>Pseudoscourfieldiales</taxon>
        <taxon>Pycnococcaceae</taxon>
        <taxon>Pycnococcus</taxon>
    </lineage>
</organism>
<dbReference type="EMBL" id="BNJQ01000005">
    <property type="protein sequence ID" value="GHP03229.1"/>
    <property type="molecule type" value="Genomic_DNA"/>
</dbReference>
<dbReference type="OrthoDB" id="10526458at2759"/>
<reference evidence="2" key="1">
    <citation type="submission" date="2020-10" db="EMBL/GenBank/DDBJ databases">
        <title>Unveiling of a novel bifunctional photoreceptor, Dualchrome1, isolated from a cosmopolitan green alga.</title>
        <authorList>
            <person name="Suzuki S."/>
            <person name="Kawachi M."/>
        </authorList>
    </citation>
    <scope>NUCLEOTIDE SEQUENCE</scope>
    <source>
        <strain evidence="2">NIES 2893</strain>
    </source>
</reference>
<dbReference type="Proteomes" id="UP000660262">
    <property type="component" value="Unassembled WGS sequence"/>
</dbReference>
<evidence type="ECO:0000313" key="3">
    <source>
        <dbReference type="Proteomes" id="UP000660262"/>
    </source>
</evidence>
<name>A0A830HD01_9CHLO</name>
<sequence>MLAQARIVSDSNRNRNYGSAPKLASRLQARVPQPRVNTRRVTRAALGKETEGAKEWAVDRRTLMAAGTLAVTMPIVTERSAANAMVTGYEKDVGGFSFAVLQHETPKFNDWYKVFNEKWGKQGPPDFGVVRTLVGKGKGVETDGDSLCVVIVFPNDKLSTIAPFYDQKKNPLWAEAREAGWLTGTFHQSYVEPKIWRGYPGDEGPPPLKGKAFGVYSAKLGIPLDPDFIGSFTSPDSDKLHDANGVLGSVVGTTLKGSDIGTKDLSVTHFHGSYKKACGLVDQFNSRSPPFDGIVAAGVLKEPIEGMAYEVVADTIDLDAIQKIMAASA</sequence>